<name>A0A6L2PS97_COPFO</name>
<protein>
    <submittedName>
        <fullName evidence="2">Uncharacterized protein</fullName>
    </submittedName>
</protein>
<gene>
    <name evidence="2" type="ORF">Cfor_04969</name>
</gene>
<proteinExistence type="predicted"/>
<dbReference type="InParanoid" id="A0A6L2PS97"/>
<dbReference type="OrthoDB" id="10051804at2759"/>
<dbReference type="Proteomes" id="UP000502823">
    <property type="component" value="Unassembled WGS sequence"/>
</dbReference>
<dbReference type="AlphaFoldDB" id="A0A6L2PS97"/>
<reference evidence="3" key="1">
    <citation type="submission" date="2020-01" db="EMBL/GenBank/DDBJ databases">
        <title>Draft genome sequence of the Termite Coptotermes fromosanus.</title>
        <authorList>
            <person name="Itakura S."/>
            <person name="Yosikawa Y."/>
            <person name="Umezawa K."/>
        </authorList>
    </citation>
    <scope>NUCLEOTIDE SEQUENCE [LARGE SCALE GENOMIC DNA]</scope>
</reference>
<dbReference type="PANTHER" id="PTHR33964:SF9">
    <property type="match status" value="1"/>
</dbReference>
<organism evidence="2 3">
    <name type="scientific">Coptotermes formosanus</name>
    <name type="common">Formosan subterranean termite</name>
    <dbReference type="NCBI Taxonomy" id="36987"/>
    <lineage>
        <taxon>Eukaryota</taxon>
        <taxon>Metazoa</taxon>
        <taxon>Ecdysozoa</taxon>
        <taxon>Arthropoda</taxon>
        <taxon>Hexapoda</taxon>
        <taxon>Insecta</taxon>
        <taxon>Pterygota</taxon>
        <taxon>Neoptera</taxon>
        <taxon>Polyneoptera</taxon>
        <taxon>Dictyoptera</taxon>
        <taxon>Blattodea</taxon>
        <taxon>Blattoidea</taxon>
        <taxon>Termitoidae</taxon>
        <taxon>Rhinotermitidae</taxon>
        <taxon>Coptotermes</taxon>
    </lineage>
</organism>
<feature type="compositionally biased region" description="Polar residues" evidence="1">
    <location>
        <begin position="345"/>
        <end position="367"/>
    </location>
</feature>
<feature type="compositionally biased region" description="Polar residues" evidence="1">
    <location>
        <begin position="388"/>
        <end position="405"/>
    </location>
</feature>
<sequence>MGTLPPCSSYGRAAFGTAYSQLDSSQCSRHDYDACVKMADPLLKDPHLIFPDNRADIDVVCRRWSQFVDCVKRYTDRCFSEARRQEFNKAVESPVDSVHQMCTVTTYQTEYLKHASCIKSTLTREEHCGRHYQHLVDQVSGEANRVSLCCSHLRFRECVLEETKRECDLGTNGGSAARFSRQMLDKALSFLRDQCYNYVPTTGECPGLSVLTNPYNGRDENTSKRNNMPDQQHKPSNHQPYSPDVTSHPWKPQGTGVDRRGTNSPEAEGAAPWMPSGGSTGHRSPSARDSWTPVGIRAQECDAVFNFESMWRTLNLKIKINLSMLQAMNVLMPVSDTSSVSISSNTPPYDSVQPNSEQSKPSWLPGQSSESSIGHSIHSASDMALPSVPTSTYPTMDQVPNSRPSSYGRGIAWTPSTNSQKANSDFGSDTWHVTSSGAVSIPQNPTEPWYPAISNYGSNAVDEPNQQGLSNNNLATKMLVISDMVLITATMVISVLI</sequence>
<dbReference type="EMBL" id="BLKM01000432">
    <property type="protein sequence ID" value="GFG33498.1"/>
    <property type="molecule type" value="Genomic_DNA"/>
</dbReference>
<evidence type="ECO:0000256" key="1">
    <source>
        <dbReference type="SAM" id="MobiDB-lite"/>
    </source>
</evidence>
<accession>A0A6L2PS97</accession>
<feature type="compositionally biased region" description="Low complexity" evidence="1">
    <location>
        <begin position="368"/>
        <end position="381"/>
    </location>
</feature>
<keyword evidence="3" id="KW-1185">Reference proteome</keyword>
<feature type="region of interest" description="Disordered" evidence="1">
    <location>
        <begin position="209"/>
        <end position="291"/>
    </location>
</feature>
<feature type="region of interest" description="Disordered" evidence="1">
    <location>
        <begin position="337"/>
        <end position="405"/>
    </location>
</feature>
<evidence type="ECO:0000313" key="3">
    <source>
        <dbReference type="Proteomes" id="UP000502823"/>
    </source>
</evidence>
<comment type="caution">
    <text evidence="2">The sequence shown here is derived from an EMBL/GenBank/DDBJ whole genome shotgun (WGS) entry which is preliminary data.</text>
</comment>
<evidence type="ECO:0000313" key="2">
    <source>
        <dbReference type="EMBL" id="GFG33498.1"/>
    </source>
</evidence>
<dbReference type="PANTHER" id="PTHR33964">
    <property type="entry name" value="RE45066P-RELATED"/>
    <property type="match status" value="1"/>
</dbReference>